<dbReference type="InterPro" id="IPR036736">
    <property type="entry name" value="ACP-like_sf"/>
</dbReference>
<accession>Q0UWU3</accession>
<dbReference type="STRING" id="321614.Q0UWU3"/>
<dbReference type="AlphaFoldDB" id="Q0UWU3"/>
<dbReference type="InterPro" id="IPR013120">
    <property type="entry name" value="FAR_NAD-bd"/>
</dbReference>
<evidence type="ECO:0000313" key="5">
    <source>
        <dbReference type="Proteomes" id="UP000001055"/>
    </source>
</evidence>
<dbReference type="PANTHER" id="PTHR44845">
    <property type="entry name" value="CARRIER DOMAIN-CONTAINING PROTEIN"/>
    <property type="match status" value="1"/>
</dbReference>
<dbReference type="VEuPathDB" id="FungiDB:JI435_037710"/>
<dbReference type="InterPro" id="IPR036291">
    <property type="entry name" value="NAD(P)-bd_dom_sf"/>
</dbReference>
<dbReference type="Pfam" id="PF00501">
    <property type="entry name" value="AMP-binding"/>
    <property type="match status" value="1"/>
</dbReference>
<dbReference type="Gene3D" id="1.10.1200.10">
    <property type="entry name" value="ACP-like"/>
    <property type="match status" value="1"/>
</dbReference>
<dbReference type="PROSITE" id="PS00012">
    <property type="entry name" value="PHOSPHOPANTETHEINE"/>
    <property type="match status" value="1"/>
</dbReference>
<dbReference type="SUPFAM" id="SSF51735">
    <property type="entry name" value="NAD(P)-binding Rossmann-fold domains"/>
    <property type="match status" value="1"/>
</dbReference>
<evidence type="ECO:0000256" key="1">
    <source>
        <dbReference type="ARBA" id="ARBA00022450"/>
    </source>
</evidence>
<dbReference type="SUPFAM" id="SSF47336">
    <property type="entry name" value="ACP-like"/>
    <property type="match status" value="1"/>
</dbReference>
<dbReference type="InterPro" id="IPR000873">
    <property type="entry name" value="AMP-dep_synth/lig_dom"/>
</dbReference>
<dbReference type="eggNOG" id="KOG1178">
    <property type="taxonomic scope" value="Eukaryota"/>
</dbReference>
<gene>
    <name evidence="4" type="ORF">SNOG_03771</name>
</gene>
<dbReference type="InterPro" id="IPR042099">
    <property type="entry name" value="ANL_N_sf"/>
</dbReference>
<evidence type="ECO:0000313" key="4">
    <source>
        <dbReference type="EMBL" id="EAT88976.2"/>
    </source>
</evidence>
<proteinExistence type="predicted"/>
<reference evidence="5" key="1">
    <citation type="journal article" date="2007" name="Plant Cell">
        <title>Dothideomycete-plant interactions illuminated by genome sequencing and EST analysis of the wheat pathogen Stagonospora nodorum.</title>
        <authorList>
            <person name="Hane J.K."/>
            <person name="Lowe R.G."/>
            <person name="Solomon P.S."/>
            <person name="Tan K.C."/>
            <person name="Schoch C.L."/>
            <person name="Spatafora J.W."/>
            <person name="Crous P.W."/>
            <person name="Kodira C."/>
            <person name="Birren B.W."/>
            <person name="Galagan J.E."/>
            <person name="Torriani S.F."/>
            <person name="McDonald B.A."/>
            <person name="Oliver R.P."/>
        </authorList>
    </citation>
    <scope>NUCLEOTIDE SEQUENCE [LARGE SCALE GENOMIC DNA]</scope>
    <source>
        <strain evidence="5">SN15 / ATCC MYA-4574 / FGSC 10173</strain>
    </source>
</reference>
<name>Q0UWU3_PHANO</name>
<dbReference type="SUPFAM" id="SSF56801">
    <property type="entry name" value="Acetyl-CoA synthetase-like"/>
    <property type="match status" value="1"/>
</dbReference>
<keyword evidence="2" id="KW-0597">Phosphoprotein</keyword>
<dbReference type="KEGG" id="pno:SNOG_03771"/>
<dbReference type="HOGENOM" id="CLU_002220_2_0_1"/>
<dbReference type="InterPro" id="IPR009081">
    <property type="entry name" value="PP-bd_ACP"/>
</dbReference>
<dbReference type="InterPro" id="IPR020806">
    <property type="entry name" value="PKS_PP-bd"/>
</dbReference>
<feature type="domain" description="Carrier" evidence="3">
    <location>
        <begin position="572"/>
        <end position="651"/>
    </location>
</feature>
<evidence type="ECO:0000256" key="2">
    <source>
        <dbReference type="ARBA" id="ARBA00022553"/>
    </source>
</evidence>
<dbReference type="Pfam" id="PF23562">
    <property type="entry name" value="AMP-binding_C_3"/>
    <property type="match status" value="1"/>
</dbReference>
<dbReference type="Pfam" id="PF00550">
    <property type="entry name" value="PP-binding"/>
    <property type="match status" value="1"/>
</dbReference>
<dbReference type="InterPro" id="IPR006162">
    <property type="entry name" value="Ppantetheine_attach_site"/>
</dbReference>
<dbReference type="Gene3D" id="3.40.50.12780">
    <property type="entry name" value="N-terminal domain of ligase-like"/>
    <property type="match status" value="1"/>
</dbReference>
<dbReference type="Proteomes" id="UP000001055">
    <property type="component" value="Unassembled WGS sequence"/>
</dbReference>
<dbReference type="PANTHER" id="PTHR44845:SF1">
    <property type="entry name" value="L-2-AMINOADIPATE REDUCTASE"/>
    <property type="match status" value="1"/>
</dbReference>
<dbReference type="SMART" id="SM00823">
    <property type="entry name" value="PKS_PP"/>
    <property type="match status" value="1"/>
</dbReference>
<dbReference type="RefSeq" id="XP_001794318.1">
    <property type="nucleotide sequence ID" value="XM_001794266.1"/>
</dbReference>
<organism evidence="4 5">
    <name type="scientific">Phaeosphaeria nodorum (strain SN15 / ATCC MYA-4574 / FGSC 10173)</name>
    <name type="common">Glume blotch fungus</name>
    <name type="synonym">Parastagonospora nodorum</name>
    <dbReference type="NCBI Taxonomy" id="321614"/>
    <lineage>
        <taxon>Eukaryota</taxon>
        <taxon>Fungi</taxon>
        <taxon>Dikarya</taxon>
        <taxon>Ascomycota</taxon>
        <taxon>Pezizomycotina</taxon>
        <taxon>Dothideomycetes</taxon>
        <taxon>Pleosporomycetidae</taxon>
        <taxon>Pleosporales</taxon>
        <taxon>Pleosporineae</taxon>
        <taxon>Phaeosphaeriaceae</taxon>
        <taxon>Parastagonospora</taxon>
    </lineage>
</organism>
<dbReference type="Gene3D" id="3.40.50.720">
    <property type="entry name" value="NAD(P)-binding Rossmann-like Domain"/>
    <property type="match status" value="1"/>
</dbReference>
<dbReference type="Pfam" id="PF07993">
    <property type="entry name" value="NAD_binding_4"/>
    <property type="match status" value="1"/>
</dbReference>
<dbReference type="InParanoid" id="Q0UWU3"/>
<sequence length="1065" mass="117905">MQTNYFACTLGQASALSCKPKAYRTVPEFVDLQAQLHAFLPAVGFSIPQRDGVAWTYNVLTFGDVQQGTEVFASRLKSGLSSSENTVALLCHSSPEFLFTWLGLMKLGRSVLLIAPQCQPAAILHLCKSCEVSTLLYDSGHTERARQTETLAKGEKVAGFKSQLLPLQEDEDVFDVIKEDADLSIDMIVVDDTATAYLHHTSGTSSGLPKPIPQSHRGAIGVLPHLPKIPGIASFTTTPLYHGGIADLFRCWTSNSMIWLFPAKDVPITARNICQCLDVAKSYSSEEMIPKVKYFSSVPYVLQMMESDKQGLGWLQCMDIVGVGGAALPAEVGDRMVKAGVNLISRFGSAECGFLLSSFRDFQLDQDWQYLRNYNPPSLVDFEPRDGDLAELIVKPGWPHMTEAVADGSQAKKNREDGSFATADLFARHPSIPDAWLYHSRADSQLTLITGKKFDPAPLEAAIATSPHLDDVVIFGDGRPFPGALLLRSEQSSQLSHQELLEAIKPTVEKLNRESQDHARIPFHMLVPLPHQSQPLEKSSKGTLIRRAANARFEKVVNAAYDSQEVDGTTEVADEDVPKHLIGLIQDMTSQSDELSDDMDLFSYGVDSIACMQLRTRLRGLIPNCPKELPMSVIEDCGTIRRLTDYVLRKRHGESDASEEDEEKLMMDLVKQHGSFGKHAASSQTNGQMNKTGEVVVLTGATGALGAHILDLLQKKPDIETIYCLVRGADQHAAQERVSKSLQQRGLSNINLQKVKIFPSQLSDPHLGLSSDLYTQLATSTTSIIHIAWTVNFRLKLRSFVKDNIASVRNLLDLCLAVPRSDPPRFTYCSSTASIINSAPDASGQLPELIQPNPSSASPLGYSRSKWVAEHICLSAHEQTRLHGRISVVRVGQLAGASDTGIWNTKEAWPMMLSTARLIKCLPDLGDEPLDWLPVDVAARAFLEITSPAQGSGDMPVYHVLNPHVEPTWRQLLQWLKKEEDFDIVTPGEWVKRLEQAEGIEHSAMKLLGLWKEAYGGEWVEERGKERPVFGMQETKKGVEVLRDVRPLDEGYVERMWEWIIENVK</sequence>
<dbReference type="GeneID" id="5971181"/>
<protein>
    <recommendedName>
        <fullName evidence="3">Carrier domain-containing protein</fullName>
    </recommendedName>
</protein>
<dbReference type="GO" id="GO:0031177">
    <property type="term" value="F:phosphopantetheine binding"/>
    <property type="evidence" value="ECO:0007669"/>
    <property type="project" value="InterPro"/>
</dbReference>
<dbReference type="EMBL" id="CH445329">
    <property type="protein sequence ID" value="EAT88976.2"/>
    <property type="molecule type" value="Genomic_DNA"/>
</dbReference>
<dbReference type="PROSITE" id="PS50075">
    <property type="entry name" value="CARRIER"/>
    <property type="match status" value="1"/>
</dbReference>
<keyword evidence="1" id="KW-0596">Phosphopantetheine</keyword>
<evidence type="ECO:0000259" key="3">
    <source>
        <dbReference type="PROSITE" id="PS50075"/>
    </source>
</evidence>